<dbReference type="AlphaFoldDB" id="Q17GE9"/>
<feature type="region of interest" description="Disordered" evidence="1">
    <location>
        <begin position="45"/>
        <end position="317"/>
    </location>
</feature>
<feature type="compositionally biased region" description="Basic and acidic residues" evidence="1">
    <location>
        <begin position="288"/>
        <end position="299"/>
    </location>
</feature>
<name>Q17GE9_AEDAE</name>
<dbReference type="HOGENOM" id="CLU_481641_0_0_1"/>
<dbReference type="SUPFAM" id="SSF58113">
    <property type="entry name" value="Apolipoprotein A-I"/>
    <property type="match status" value="1"/>
</dbReference>
<evidence type="ECO:0000256" key="1">
    <source>
        <dbReference type="SAM" id="MobiDB-lite"/>
    </source>
</evidence>
<dbReference type="Gene3D" id="1.20.120.20">
    <property type="entry name" value="Apolipoprotein"/>
    <property type="match status" value="1"/>
</dbReference>
<reference evidence="3" key="3">
    <citation type="submission" date="2012-09" db="EMBL/GenBank/DDBJ databases">
        <authorList>
            <consortium name="VectorBase"/>
        </authorList>
    </citation>
    <scope>NUCLEOTIDE SEQUENCE</scope>
    <source>
        <strain evidence="3">Liverpool</strain>
    </source>
</reference>
<organism evidence="3 4">
    <name type="scientific">Aedes aegypti</name>
    <name type="common">Yellowfever mosquito</name>
    <name type="synonym">Culex aegypti</name>
    <dbReference type="NCBI Taxonomy" id="7159"/>
    <lineage>
        <taxon>Eukaryota</taxon>
        <taxon>Metazoa</taxon>
        <taxon>Ecdysozoa</taxon>
        <taxon>Arthropoda</taxon>
        <taxon>Hexapoda</taxon>
        <taxon>Insecta</taxon>
        <taxon>Pterygota</taxon>
        <taxon>Neoptera</taxon>
        <taxon>Endopterygota</taxon>
        <taxon>Diptera</taxon>
        <taxon>Nematocera</taxon>
        <taxon>Culicoidea</taxon>
        <taxon>Culicidae</taxon>
        <taxon>Culicinae</taxon>
        <taxon>Aedini</taxon>
        <taxon>Aedes</taxon>
        <taxon>Stegomyia</taxon>
    </lineage>
</organism>
<dbReference type="Proteomes" id="UP000682892">
    <property type="component" value="Chromosome 3"/>
</dbReference>
<feature type="compositionally biased region" description="Polar residues" evidence="1">
    <location>
        <begin position="55"/>
        <end position="74"/>
    </location>
</feature>
<feature type="compositionally biased region" description="Acidic residues" evidence="1">
    <location>
        <begin position="255"/>
        <end position="287"/>
    </location>
</feature>
<accession>Q17GE9</accession>
<dbReference type="OMA" id="SAPWWEA"/>
<dbReference type="KEGG" id="aag:5577063"/>
<proteinExistence type="predicted"/>
<evidence type="ECO:0000256" key="2">
    <source>
        <dbReference type="SAM" id="SignalP"/>
    </source>
</evidence>
<feature type="compositionally biased region" description="Basic residues" evidence="1">
    <location>
        <begin position="202"/>
        <end position="219"/>
    </location>
</feature>
<feature type="compositionally biased region" description="Low complexity" evidence="1">
    <location>
        <begin position="131"/>
        <end position="141"/>
    </location>
</feature>
<evidence type="ECO:0000313" key="4">
    <source>
        <dbReference type="Proteomes" id="UP000682892"/>
    </source>
</evidence>
<reference evidence="3" key="1">
    <citation type="submission" date="2005-10" db="EMBL/GenBank/DDBJ databases">
        <authorList>
            <person name="Loftus B.J."/>
            <person name="Nene V.M."/>
            <person name="Hannick L.I."/>
            <person name="Bidwell S."/>
            <person name="Haas B."/>
            <person name="Amedeo P."/>
            <person name="Orvis J."/>
            <person name="Wortman J.R."/>
            <person name="White O.R."/>
            <person name="Salzberg S."/>
            <person name="Shumway M."/>
            <person name="Koo H."/>
            <person name="Zhao Y."/>
            <person name="Holmes M."/>
            <person name="Miller J."/>
            <person name="Schatz M."/>
            <person name="Pop M."/>
            <person name="Pai G."/>
            <person name="Utterback T."/>
            <person name="Rogers Y.-H."/>
            <person name="Kravitz S."/>
            <person name="Fraser C.M."/>
        </authorList>
    </citation>
    <scope>NUCLEOTIDE SEQUENCE</scope>
    <source>
        <strain evidence="3">Liverpool</strain>
    </source>
</reference>
<sequence length="566" mass="62289">MEIIPMMVVLICASSAPWWEASALELRIPGLGKINVDFVTDSPAVGDDSAMGDQTKGQGTAENPGESVTTGNEEVTTKKADATTDESEEKPMTEAANEEVAAALTKNPKAKKSNAKQSKTTPKKESEATTEKIQATTQAQTTEKKEVDKSSSEKGKEVTTEPSESEKQPSTAQPEQTPDPASEEKQTTKAANEEVTEAPKLKPTKAAKQKKTKATKAIHSKTTPMKPNEATTEKAKATTQAPTTEKPTEQSPETSPDDATTEAAEGDDDGDDFDMDDIWDDVEDPPEEFGRQYDLDPKLLDSGNGLGDFQPKLELPPDMTKDMFYEEQADAIDPNDDPDEKGGFFDRLRKFFSIGNLIEQLDTIPGKIQSLMDQLRQKKSDGLKKLREKLDKSSETVGSKISEAFAKLKPSKQRPPQQCLESIQKKFQHYEAALQQAVEPCFEKARSVMEKQEGALAKAVGRFNQMLTDMQSCAQKLEGGPIKTLVKSILNMGTCTKNNIKSQIGQALQPQMERLSELIQRQGSAMQGNMNATGVCVERKLQMPKFQKRWQDLVTDGKRCLERSQE</sequence>
<feature type="chain" id="PRO_5035317247" evidence="2">
    <location>
        <begin position="24"/>
        <end position="566"/>
    </location>
</feature>
<feature type="compositionally biased region" description="Basic and acidic residues" evidence="1">
    <location>
        <begin position="142"/>
        <end position="167"/>
    </location>
</feature>
<protein>
    <submittedName>
        <fullName evidence="3">AAEL003100-PA</fullName>
    </submittedName>
</protein>
<dbReference type="EMBL" id="CH477262">
    <property type="protein sequence ID" value="EAT45637.1"/>
    <property type="molecule type" value="Genomic_DNA"/>
</dbReference>
<dbReference type="OrthoDB" id="7767918at2759"/>
<feature type="signal peptide" evidence="2">
    <location>
        <begin position="1"/>
        <end position="23"/>
    </location>
</feature>
<gene>
    <name evidence="3" type="ORF">AaeL_AAEL003100</name>
</gene>
<reference evidence="3" key="2">
    <citation type="journal article" date="2007" name="Science">
        <title>Genome sequence of Aedes aegypti, a major arbovirus vector.</title>
        <authorList>
            <person name="Nene V."/>
            <person name="Wortman J.R."/>
            <person name="Lawson D."/>
            <person name="Haas B."/>
            <person name="Kodira C."/>
            <person name="Tu Z.J."/>
            <person name="Loftus B."/>
            <person name="Xi Z."/>
            <person name="Megy K."/>
            <person name="Grabherr M."/>
            <person name="Ren Q."/>
            <person name="Zdobnov E.M."/>
            <person name="Lobo N.F."/>
            <person name="Campbell K.S."/>
            <person name="Brown S.E."/>
            <person name="Bonaldo M.F."/>
            <person name="Zhu J."/>
            <person name="Sinkins S.P."/>
            <person name="Hogenkamp D.G."/>
            <person name="Amedeo P."/>
            <person name="Arensburger P."/>
            <person name="Atkinson P.W."/>
            <person name="Bidwell S."/>
            <person name="Biedler J."/>
            <person name="Birney E."/>
            <person name="Bruggner R.V."/>
            <person name="Costas J."/>
            <person name="Coy M.R."/>
            <person name="Crabtree J."/>
            <person name="Crawford M."/>
            <person name="Debruyn B."/>
            <person name="Decaprio D."/>
            <person name="Eiglmeier K."/>
            <person name="Eisenstadt E."/>
            <person name="El-Dorry H."/>
            <person name="Gelbart W.M."/>
            <person name="Gomes S.L."/>
            <person name="Hammond M."/>
            <person name="Hannick L.I."/>
            <person name="Hogan J.R."/>
            <person name="Holmes M.H."/>
            <person name="Jaffe D."/>
            <person name="Johnston J.S."/>
            <person name="Kennedy R.C."/>
            <person name="Koo H."/>
            <person name="Kravitz S."/>
            <person name="Kriventseva E.V."/>
            <person name="Kulp D."/>
            <person name="Labutti K."/>
            <person name="Lee E."/>
            <person name="Li S."/>
            <person name="Lovin D.D."/>
            <person name="Mao C."/>
            <person name="Mauceli E."/>
            <person name="Menck C.F."/>
            <person name="Miller J.R."/>
            <person name="Montgomery P."/>
            <person name="Mori A."/>
            <person name="Nascimento A.L."/>
            <person name="Naveira H.F."/>
            <person name="Nusbaum C."/>
            <person name="O'leary S."/>
            <person name="Orvis J."/>
            <person name="Pertea M."/>
            <person name="Quesneville H."/>
            <person name="Reidenbach K.R."/>
            <person name="Rogers Y.H."/>
            <person name="Roth C.W."/>
            <person name="Schneider J.R."/>
            <person name="Schatz M."/>
            <person name="Shumway M."/>
            <person name="Stanke M."/>
            <person name="Stinson E.O."/>
            <person name="Tubio J.M."/>
            <person name="Vanzee J.P."/>
            <person name="Verjovski-Almeida S."/>
            <person name="Werner D."/>
            <person name="White O."/>
            <person name="Wyder S."/>
            <person name="Zeng Q."/>
            <person name="Zhao Q."/>
            <person name="Zhao Y."/>
            <person name="Hill C.A."/>
            <person name="Raikhel A.S."/>
            <person name="Soares M.B."/>
            <person name="Knudson D.L."/>
            <person name="Lee N.H."/>
            <person name="Galagan J."/>
            <person name="Salzberg S.L."/>
            <person name="Paulsen I.T."/>
            <person name="Dimopoulos G."/>
            <person name="Collins F.H."/>
            <person name="Birren B."/>
            <person name="Fraser-Liggett C.M."/>
            <person name="Severson D.W."/>
        </authorList>
    </citation>
    <scope>NUCLEOTIDE SEQUENCE [LARGE SCALE GENOMIC DNA]</scope>
    <source>
        <strain evidence="3">Liverpool</strain>
    </source>
</reference>
<evidence type="ECO:0000313" key="3">
    <source>
        <dbReference type="EMBL" id="EAT45637.1"/>
    </source>
</evidence>
<keyword evidence="2" id="KW-0732">Signal</keyword>